<dbReference type="Proteomes" id="UP000639338">
    <property type="component" value="Unassembled WGS sequence"/>
</dbReference>
<dbReference type="OrthoDB" id="6366357at2759"/>
<gene>
    <name evidence="3" type="ORF">HCN44_010201</name>
</gene>
<evidence type="ECO:0000256" key="1">
    <source>
        <dbReference type="SAM" id="MobiDB-lite"/>
    </source>
</evidence>
<reference evidence="3 4" key="1">
    <citation type="submission" date="2020-08" db="EMBL/GenBank/DDBJ databases">
        <title>Aphidius gifuensis genome sequencing and assembly.</title>
        <authorList>
            <person name="Du Z."/>
        </authorList>
    </citation>
    <scope>NUCLEOTIDE SEQUENCE [LARGE SCALE GENOMIC DNA]</scope>
    <source>
        <strain evidence="3">YNYX2018</strain>
        <tissue evidence="3">Adults</tissue>
    </source>
</reference>
<organism evidence="3 4">
    <name type="scientific">Aphidius gifuensis</name>
    <name type="common">Parasitoid wasp</name>
    <dbReference type="NCBI Taxonomy" id="684658"/>
    <lineage>
        <taxon>Eukaryota</taxon>
        <taxon>Metazoa</taxon>
        <taxon>Ecdysozoa</taxon>
        <taxon>Arthropoda</taxon>
        <taxon>Hexapoda</taxon>
        <taxon>Insecta</taxon>
        <taxon>Pterygota</taxon>
        <taxon>Neoptera</taxon>
        <taxon>Endopterygota</taxon>
        <taxon>Hymenoptera</taxon>
        <taxon>Apocrita</taxon>
        <taxon>Ichneumonoidea</taxon>
        <taxon>Braconidae</taxon>
        <taxon>Aphidiinae</taxon>
        <taxon>Aphidius</taxon>
    </lineage>
</organism>
<dbReference type="Pfam" id="PF16061">
    <property type="entry name" value="DUF4803"/>
    <property type="match status" value="1"/>
</dbReference>
<comment type="caution">
    <text evidence="3">The sequence shown here is derived from an EMBL/GenBank/DDBJ whole genome shotgun (WGS) entry which is preliminary data.</text>
</comment>
<dbReference type="PANTHER" id="PTHR47890">
    <property type="entry name" value="LD24308P"/>
    <property type="match status" value="1"/>
</dbReference>
<dbReference type="PANTHER" id="PTHR47890:SF1">
    <property type="entry name" value="LD24308P"/>
    <property type="match status" value="1"/>
</dbReference>
<keyword evidence="2" id="KW-0732">Signal</keyword>
<feature type="region of interest" description="Disordered" evidence="1">
    <location>
        <begin position="667"/>
        <end position="738"/>
    </location>
</feature>
<dbReference type="AlphaFoldDB" id="A0A834XWX8"/>
<protein>
    <recommendedName>
        <fullName evidence="5">Venom protein</fullName>
    </recommendedName>
</protein>
<name>A0A834XWX8_APHGI</name>
<evidence type="ECO:0000313" key="4">
    <source>
        <dbReference type="Proteomes" id="UP000639338"/>
    </source>
</evidence>
<accession>A0A834XWX8</accession>
<evidence type="ECO:0000313" key="3">
    <source>
        <dbReference type="EMBL" id="KAF7993606.1"/>
    </source>
</evidence>
<keyword evidence="4" id="KW-1185">Reference proteome</keyword>
<feature type="chain" id="PRO_5032281961" description="Venom protein" evidence="2">
    <location>
        <begin position="23"/>
        <end position="764"/>
    </location>
</feature>
<evidence type="ECO:0008006" key="5">
    <source>
        <dbReference type="Google" id="ProtNLM"/>
    </source>
</evidence>
<feature type="compositionally biased region" description="Polar residues" evidence="1">
    <location>
        <begin position="716"/>
        <end position="729"/>
    </location>
</feature>
<dbReference type="InterPro" id="IPR032062">
    <property type="entry name" value="DUF4803"/>
</dbReference>
<dbReference type="EMBL" id="JACMRX010000003">
    <property type="protein sequence ID" value="KAF7993606.1"/>
    <property type="molecule type" value="Genomic_DNA"/>
</dbReference>
<feature type="signal peptide" evidence="2">
    <location>
        <begin position="1"/>
        <end position="22"/>
    </location>
</feature>
<proteinExistence type="predicted"/>
<sequence length="764" mass="86474">MKKFQLILIFLISYNLIEIIKCEPGTPMEALTTASKIKTSLSMQWVPDPIIAKSFVDELTYQYKYGINDDEKIRPEVRHFLNYIVHDHDGTDKSLEILDWDMKRIDEFYIPFNELLQSNKDANLTALENYFNVVLSDQDDGVQYALNQMQSSTRKIFDLLNLKINTVKMCNDNMILRQQHISNFLNVAINKAYKGYFLIISAYKFLIRKHQEDYTHKINNAIEEAEVQIQRFVDDARSAMFKASRDIRNCNTQYDIKNVTFTEIVGPSQGFVFDSSAVDMNSDCRSYNVEYKVIQDSCKSDKSLCFEQTCAADGGVLKNCDTIGGDAIKICPATDESKRYLSVDTYWAKYGNHSATTHCPKNYVSGHVIKQSSLFSETTSQFCYCQCERKKWKHGDVRAISFQLAQADYSSNKVITSLKFREIDGMISLAAQHGVLLPGGIIDQKTIQWVKTSYRKIMDHQDVVPEYQYYRYNDRQIINERILKVGKDFLYITSGLSINLDDITVPPGHVVIGAKLNKSEVVDDKDRDVLELVVLSMEFNIYTGKLDNSQPHYTSATKFMMKKLGHTKRQMIDLGEAGNPITMQGSNNKISAAHSKIKFQPTDEKKDLGQSIVPFIDIRDTSSLSLSLPLSSVGLYHRGADGSGGFIGLKFQSSDISGYFEKIPDDVESMDCNDDGQAPIIQGQAGEQKSDGQAGEKISDDQAGGQRPADAARLAVSNSTLNTMLSNPRNVEVERQRANVRQRVTQEVPKLPRESWVKIVPRQP</sequence>
<evidence type="ECO:0000256" key="2">
    <source>
        <dbReference type="SAM" id="SignalP"/>
    </source>
</evidence>